<proteinExistence type="predicted"/>
<gene>
    <name evidence="1" type="ORF">RPERSI_LOCUS13847</name>
</gene>
<feature type="non-terminal residue" evidence="1">
    <location>
        <position position="47"/>
    </location>
</feature>
<protein>
    <submittedName>
        <fullName evidence="1">1237_t:CDS:1</fullName>
    </submittedName>
</protein>
<keyword evidence="2" id="KW-1185">Reference proteome</keyword>
<reference evidence="1" key="1">
    <citation type="submission" date="2021-06" db="EMBL/GenBank/DDBJ databases">
        <authorList>
            <person name="Kallberg Y."/>
            <person name="Tangrot J."/>
            <person name="Rosling A."/>
        </authorList>
    </citation>
    <scope>NUCLEOTIDE SEQUENCE</scope>
    <source>
        <strain evidence="1">MA461A</strain>
    </source>
</reference>
<sequence>MKIEQIVVDLLANINTKEDALIWLNEFQECSKTTMHLTRTYPVKGDK</sequence>
<dbReference type="EMBL" id="CAJVQC010031164">
    <property type="protein sequence ID" value="CAG8747713.1"/>
    <property type="molecule type" value="Genomic_DNA"/>
</dbReference>
<dbReference type="Proteomes" id="UP000789920">
    <property type="component" value="Unassembled WGS sequence"/>
</dbReference>
<comment type="caution">
    <text evidence="1">The sequence shown here is derived from an EMBL/GenBank/DDBJ whole genome shotgun (WGS) entry which is preliminary data.</text>
</comment>
<evidence type="ECO:0000313" key="2">
    <source>
        <dbReference type="Proteomes" id="UP000789920"/>
    </source>
</evidence>
<name>A0ACA9QDX2_9GLOM</name>
<accession>A0ACA9QDX2</accession>
<evidence type="ECO:0000313" key="1">
    <source>
        <dbReference type="EMBL" id="CAG8747713.1"/>
    </source>
</evidence>
<organism evidence="1 2">
    <name type="scientific">Racocetra persica</name>
    <dbReference type="NCBI Taxonomy" id="160502"/>
    <lineage>
        <taxon>Eukaryota</taxon>
        <taxon>Fungi</taxon>
        <taxon>Fungi incertae sedis</taxon>
        <taxon>Mucoromycota</taxon>
        <taxon>Glomeromycotina</taxon>
        <taxon>Glomeromycetes</taxon>
        <taxon>Diversisporales</taxon>
        <taxon>Gigasporaceae</taxon>
        <taxon>Racocetra</taxon>
    </lineage>
</organism>